<protein>
    <submittedName>
        <fullName evidence="4">GntR family transcriptional regulator</fullName>
    </submittedName>
</protein>
<dbReference type="PANTHER" id="PTHR37296:SF1">
    <property type="entry name" value="CONSERVED VIRULENCE FACTOR B"/>
    <property type="match status" value="1"/>
</dbReference>
<gene>
    <name evidence="4" type="ORF">EOE67_02965</name>
</gene>
<evidence type="ECO:0000259" key="2">
    <source>
        <dbReference type="Pfam" id="PF13509"/>
    </source>
</evidence>
<dbReference type="InterPro" id="IPR036388">
    <property type="entry name" value="WH-like_DNA-bd_sf"/>
</dbReference>
<accession>A0A437R334</accession>
<feature type="domain" description="Conserved virulence factor B-like winged helix" evidence="3">
    <location>
        <begin position="217"/>
        <end position="274"/>
    </location>
</feature>
<dbReference type="OrthoDB" id="9801597at2"/>
<evidence type="ECO:0000256" key="1">
    <source>
        <dbReference type="PIRNR" id="PIRNR012524"/>
    </source>
</evidence>
<organism evidence="4 5">
    <name type="scientific">Rheinheimera riviphila</name>
    <dbReference type="NCBI Taxonomy" id="1834037"/>
    <lineage>
        <taxon>Bacteria</taxon>
        <taxon>Pseudomonadati</taxon>
        <taxon>Pseudomonadota</taxon>
        <taxon>Gammaproteobacteria</taxon>
        <taxon>Chromatiales</taxon>
        <taxon>Chromatiaceae</taxon>
        <taxon>Rheinheimera</taxon>
    </lineage>
</organism>
<evidence type="ECO:0000313" key="5">
    <source>
        <dbReference type="Proteomes" id="UP000283077"/>
    </source>
</evidence>
<dbReference type="Pfam" id="PF17783">
    <property type="entry name" value="WHD_CvfB"/>
    <property type="match status" value="1"/>
</dbReference>
<reference evidence="4 5" key="1">
    <citation type="submission" date="2019-01" db="EMBL/GenBank/DDBJ databases">
        <authorList>
            <person name="Chen W.-M."/>
        </authorList>
    </citation>
    <scope>NUCLEOTIDE SEQUENCE [LARGE SCALE GENOMIC DNA]</scope>
    <source>
        <strain evidence="4 5">KYPC3</strain>
    </source>
</reference>
<sequence>MMFLGQLNTLVVKKKVEFGVYLDGLHWGDILLPRRYVPLDAEVGSSVSVFLYLDSEDQLIATTEKPLVMVGQVAQLKVVASTKVGAFLNWGLKKDLLVPFSEQHLPMQLDYSYLVYCYVDRSNRIVASSKLDKFIGKTTPSYQPGDEVHIMVTEPTELGYKAVVDHQHWGVLYKDQVFKPLRRGYTTKAFINKVRADGKIDLLLEKPGYQKTLSIADQILQKLTAANGELPLSDKSEPEAIYAAFGVSKKVFKQAIGGLMKDGKISIEPQKIVLKQS</sequence>
<dbReference type="InterPro" id="IPR040764">
    <property type="entry name" value="CvfB_WH"/>
</dbReference>
<feature type="domain" description="Conserved virulence factor B first S1" evidence="2">
    <location>
        <begin position="70"/>
        <end position="128"/>
    </location>
</feature>
<dbReference type="EMBL" id="SACS01000002">
    <property type="protein sequence ID" value="RVU41178.1"/>
    <property type="molecule type" value="Genomic_DNA"/>
</dbReference>
<dbReference type="Gene3D" id="1.10.10.10">
    <property type="entry name" value="Winged helix-like DNA-binding domain superfamily/Winged helix DNA-binding domain"/>
    <property type="match status" value="1"/>
</dbReference>
<dbReference type="Pfam" id="PF13509">
    <property type="entry name" value="S1_2"/>
    <property type="match status" value="2"/>
</dbReference>
<name>A0A437R334_9GAMM</name>
<dbReference type="InterPro" id="IPR012340">
    <property type="entry name" value="NA-bd_OB-fold"/>
</dbReference>
<evidence type="ECO:0000259" key="3">
    <source>
        <dbReference type="Pfam" id="PF17783"/>
    </source>
</evidence>
<dbReference type="PIRSF" id="PIRSF012524">
    <property type="entry name" value="YitL_S1"/>
    <property type="match status" value="1"/>
</dbReference>
<comment type="similarity">
    <text evidence="1">Belongs to the CvfB family.</text>
</comment>
<keyword evidence="5" id="KW-1185">Reference proteome</keyword>
<dbReference type="AlphaFoldDB" id="A0A437R334"/>
<dbReference type="Proteomes" id="UP000283077">
    <property type="component" value="Unassembled WGS sequence"/>
</dbReference>
<dbReference type="InterPro" id="IPR039566">
    <property type="entry name" value="CvfB_S1_st"/>
</dbReference>
<feature type="domain" description="Conserved virulence factor B first S1" evidence="2">
    <location>
        <begin position="4"/>
        <end position="63"/>
    </location>
</feature>
<comment type="caution">
    <text evidence="4">The sequence shown here is derived from an EMBL/GenBank/DDBJ whole genome shotgun (WGS) entry which is preliminary data.</text>
</comment>
<dbReference type="PANTHER" id="PTHR37296">
    <property type="entry name" value="CONSERVED VIRULENCE FACTOR B"/>
    <property type="match status" value="1"/>
</dbReference>
<dbReference type="Gene3D" id="2.40.50.140">
    <property type="entry name" value="Nucleic acid-binding proteins"/>
    <property type="match status" value="1"/>
</dbReference>
<dbReference type="InterPro" id="IPR014464">
    <property type="entry name" value="CvfB_fam"/>
</dbReference>
<proteinExistence type="inferred from homology"/>
<evidence type="ECO:0000313" key="4">
    <source>
        <dbReference type="EMBL" id="RVU41178.1"/>
    </source>
</evidence>